<dbReference type="Proteomes" id="UP000268014">
    <property type="component" value="Unassembled WGS sequence"/>
</dbReference>
<organism evidence="4">
    <name type="scientific">Haemonchus placei</name>
    <name type="common">Barber's pole worm</name>
    <dbReference type="NCBI Taxonomy" id="6290"/>
    <lineage>
        <taxon>Eukaryota</taxon>
        <taxon>Metazoa</taxon>
        <taxon>Ecdysozoa</taxon>
        <taxon>Nematoda</taxon>
        <taxon>Chromadorea</taxon>
        <taxon>Rhabditida</taxon>
        <taxon>Rhabditina</taxon>
        <taxon>Rhabditomorpha</taxon>
        <taxon>Strongyloidea</taxon>
        <taxon>Trichostrongylidae</taxon>
        <taxon>Haemonchus</taxon>
    </lineage>
</organism>
<dbReference type="WBParaSite" id="HPLM_0000745201-mRNA-1">
    <property type="protein sequence ID" value="HPLM_0000745201-mRNA-1"/>
    <property type="gene ID" value="HPLM_0000745201"/>
</dbReference>
<evidence type="ECO:0000313" key="3">
    <source>
        <dbReference type="Proteomes" id="UP000268014"/>
    </source>
</evidence>
<keyword evidence="3" id="KW-1185">Reference proteome</keyword>
<gene>
    <name evidence="2" type="ORF">HPLM_LOCUS7444</name>
</gene>
<accession>A0A0N4WAM7</accession>
<evidence type="ECO:0000256" key="1">
    <source>
        <dbReference type="SAM" id="MobiDB-lite"/>
    </source>
</evidence>
<name>A0A0N4WAM7_HAEPC</name>
<evidence type="ECO:0000313" key="4">
    <source>
        <dbReference type="WBParaSite" id="HPLM_0000745201-mRNA-1"/>
    </source>
</evidence>
<proteinExistence type="predicted"/>
<protein>
    <submittedName>
        <fullName evidence="4">Helitron helicase</fullName>
    </submittedName>
</protein>
<dbReference type="AlphaFoldDB" id="A0A0N4WAM7"/>
<dbReference type="EMBL" id="UZAF01016662">
    <property type="protein sequence ID" value="VDO31913.1"/>
    <property type="molecule type" value="Genomic_DNA"/>
</dbReference>
<reference evidence="2 3" key="2">
    <citation type="submission" date="2018-11" db="EMBL/GenBank/DDBJ databases">
        <authorList>
            <consortium name="Pathogen Informatics"/>
        </authorList>
    </citation>
    <scope>NUCLEOTIDE SEQUENCE [LARGE SCALE GENOMIC DNA]</scope>
    <source>
        <strain evidence="2 3">MHpl1</strain>
    </source>
</reference>
<evidence type="ECO:0000313" key="2">
    <source>
        <dbReference type="EMBL" id="VDO31913.1"/>
    </source>
</evidence>
<sequence>MHGVEGRTGRHRHGPNRASDPRAGERMVKVYNLIKTTVENVRKVVNHVRLLDDAKAGDLDHPHKSLDRVLHNEQGRIGCYGTNRWHEY</sequence>
<feature type="region of interest" description="Disordered" evidence="1">
    <location>
        <begin position="1"/>
        <end position="24"/>
    </location>
</feature>
<reference evidence="4" key="1">
    <citation type="submission" date="2017-02" db="UniProtKB">
        <authorList>
            <consortium name="WormBaseParasite"/>
        </authorList>
    </citation>
    <scope>IDENTIFICATION</scope>
</reference>